<comment type="function">
    <text evidence="7">Binds to the 23S rRNA.</text>
</comment>
<keyword evidence="4 7" id="KW-0689">Ribosomal protein</keyword>
<evidence type="ECO:0000256" key="7">
    <source>
        <dbReference type="HAMAP-Rule" id="MF_00503"/>
    </source>
</evidence>
<feature type="domain" description="Ribosomal protein L9" evidence="9">
    <location>
        <begin position="1"/>
        <end position="46"/>
    </location>
</feature>
<evidence type="ECO:0000256" key="2">
    <source>
        <dbReference type="ARBA" id="ARBA00022730"/>
    </source>
</evidence>
<evidence type="ECO:0000259" key="9">
    <source>
        <dbReference type="Pfam" id="PF01281"/>
    </source>
</evidence>
<reference evidence="11 12" key="1">
    <citation type="submission" date="2019-09" db="EMBL/GenBank/DDBJ databases">
        <title>Genomes of family Cryomorphaceae.</title>
        <authorList>
            <person name="Bowman J.P."/>
        </authorList>
    </citation>
    <scope>NUCLEOTIDE SEQUENCE [LARGE SCALE GENOMIC DNA]</scope>
    <source>
        <strain evidence="11 12">LMG 25704</strain>
    </source>
</reference>
<evidence type="ECO:0000256" key="1">
    <source>
        <dbReference type="ARBA" id="ARBA00010605"/>
    </source>
</evidence>
<evidence type="ECO:0000256" key="8">
    <source>
        <dbReference type="SAM" id="Coils"/>
    </source>
</evidence>
<dbReference type="InterPro" id="IPR036791">
    <property type="entry name" value="Ribosomal_bL9_C_sf"/>
</dbReference>
<dbReference type="InterPro" id="IPR020594">
    <property type="entry name" value="Ribosomal_bL9_bac/chp"/>
</dbReference>
<dbReference type="Pfam" id="PF01281">
    <property type="entry name" value="Ribosomal_L9_N"/>
    <property type="match status" value="1"/>
</dbReference>
<evidence type="ECO:0000259" key="10">
    <source>
        <dbReference type="Pfam" id="PF03948"/>
    </source>
</evidence>
<dbReference type="InterPro" id="IPR020070">
    <property type="entry name" value="Ribosomal_bL9_N"/>
</dbReference>
<keyword evidence="12" id="KW-1185">Reference proteome</keyword>
<feature type="coiled-coil region" evidence="8">
    <location>
        <begin position="48"/>
        <end position="82"/>
    </location>
</feature>
<keyword evidence="3 7" id="KW-0694">RNA-binding</keyword>
<dbReference type="AlphaFoldDB" id="A0A6N6RE56"/>
<dbReference type="Gene3D" id="3.40.5.10">
    <property type="entry name" value="Ribosomal protein L9, N-terminal domain"/>
    <property type="match status" value="1"/>
</dbReference>
<dbReference type="EMBL" id="WBVO01000009">
    <property type="protein sequence ID" value="KAB2808027.1"/>
    <property type="molecule type" value="Genomic_DNA"/>
</dbReference>
<feature type="domain" description="Large ribosomal subunit protein bL9 C-terminal" evidence="10">
    <location>
        <begin position="63"/>
        <end position="146"/>
    </location>
</feature>
<dbReference type="RefSeq" id="WP_151667841.1">
    <property type="nucleotide sequence ID" value="NZ_WBVO01000009.1"/>
</dbReference>
<organism evidence="11 12">
    <name type="scientific">Phaeocystidibacter luteus</name>
    <dbReference type="NCBI Taxonomy" id="911197"/>
    <lineage>
        <taxon>Bacteria</taxon>
        <taxon>Pseudomonadati</taxon>
        <taxon>Bacteroidota</taxon>
        <taxon>Flavobacteriia</taxon>
        <taxon>Flavobacteriales</taxon>
        <taxon>Phaeocystidibacteraceae</taxon>
        <taxon>Phaeocystidibacter</taxon>
    </lineage>
</organism>
<dbReference type="InterPro" id="IPR020069">
    <property type="entry name" value="Ribosomal_bL9_C"/>
</dbReference>
<dbReference type="SUPFAM" id="SSF55653">
    <property type="entry name" value="Ribosomal protein L9 C-domain"/>
    <property type="match status" value="1"/>
</dbReference>
<dbReference type="Proteomes" id="UP000468650">
    <property type="component" value="Unassembled WGS sequence"/>
</dbReference>
<evidence type="ECO:0000256" key="3">
    <source>
        <dbReference type="ARBA" id="ARBA00022884"/>
    </source>
</evidence>
<proteinExistence type="inferred from homology"/>
<comment type="caution">
    <text evidence="11">The sequence shown here is derived from an EMBL/GenBank/DDBJ whole genome shotgun (WGS) entry which is preliminary data.</text>
</comment>
<dbReference type="GO" id="GO:0005840">
    <property type="term" value="C:ribosome"/>
    <property type="evidence" value="ECO:0007669"/>
    <property type="project" value="UniProtKB-KW"/>
</dbReference>
<name>A0A6N6RE56_9FLAO</name>
<evidence type="ECO:0000313" key="11">
    <source>
        <dbReference type="EMBL" id="KAB2808027.1"/>
    </source>
</evidence>
<keyword evidence="2 7" id="KW-0699">rRNA-binding</keyword>
<evidence type="ECO:0000256" key="5">
    <source>
        <dbReference type="ARBA" id="ARBA00023274"/>
    </source>
</evidence>
<protein>
    <recommendedName>
        <fullName evidence="6 7">Large ribosomal subunit protein bL9</fullName>
    </recommendedName>
</protein>
<dbReference type="Pfam" id="PF03948">
    <property type="entry name" value="Ribosomal_L9_C"/>
    <property type="match status" value="1"/>
</dbReference>
<dbReference type="InterPro" id="IPR009027">
    <property type="entry name" value="Ribosomal_bL9/RNase_H1_N"/>
</dbReference>
<evidence type="ECO:0000256" key="6">
    <source>
        <dbReference type="ARBA" id="ARBA00035292"/>
    </source>
</evidence>
<keyword evidence="5 7" id="KW-0687">Ribonucleoprotein</keyword>
<dbReference type="PANTHER" id="PTHR21368">
    <property type="entry name" value="50S RIBOSOMAL PROTEIN L9"/>
    <property type="match status" value="1"/>
</dbReference>
<dbReference type="GO" id="GO:0003735">
    <property type="term" value="F:structural constituent of ribosome"/>
    <property type="evidence" value="ECO:0007669"/>
    <property type="project" value="InterPro"/>
</dbReference>
<accession>A0A6N6RE56</accession>
<dbReference type="SUPFAM" id="SSF55658">
    <property type="entry name" value="L9 N-domain-like"/>
    <property type="match status" value="1"/>
</dbReference>
<keyword evidence="8" id="KW-0175">Coiled coil</keyword>
<dbReference type="HAMAP" id="MF_00503">
    <property type="entry name" value="Ribosomal_bL9"/>
    <property type="match status" value="1"/>
</dbReference>
<dbReference type="OrthoDB" id="9788336at2"/>
<dbReference type="InterPro" id="IPR000244">
    <property type="entry name" value="Ribosomal_bL9"/>
</dbReference>
<dbReference type="GO" id="GO:0019843">
    <property type="term" value="F:rRNA binding"/>
    <property type="evidence" value="ECO:0007669"/>
    <property type="project" value="UniProtKB-UniRule"/>
</dbReference>
<sequence>MDIILVQDVENLGFKDEVVTVKDGYGRNFLIPQGKAKLATESAKKVLAENLRQRAHKEAKLIEDAKKMADQLQKNEVKMNAKAGKNGKLFGAITTGHLADKLSDMGFEVDRRFISIMGGSVKNVGTHTAKLRLHRDVSFEMDFEVVGTEA</sequence>
<dbReference type="InterPro" id="IPR036935">
    <property type="entry name" value="Ribosomal_bL9_N_sf"/>
</dbReference>
<evidence type="ECO:0000256" key="4">
    <source>
        <dbReference type="ARBA" id="ARBA00022980"/>
    </source>
</evidence>
<dbReference type="Gene3D" id="3.10.430.100">
    <property type="entry name" value="Ribosomal protein L9, C-terminal domain"/>
    <property type="match status" value="1"/>
</dbReference>
<comment type="similarity">
    <text evidence="1 7">Belongs to the bacterial ribosomal protein bL9 family.</text>
</comment>
<evidence type="ECO:0000313" key="12">
    <source>
        <dbReference type="Proteomes" id="UP000468650"/>
    </source>
</evidence>
<gene>
    <name evidence="7" type="primary">rplI</name>
    <name evidence="11" type="ORF">F8C67_10675</name>
</gene>
<dbReference type="GO" id="GO:0006412">
    <property type="term" value="P:translation"/>
    <property type="evidence" value="ECO:0007669"/>
    <property type="project" value="UniProtKB-UniRule"/>
</dbReference>
<dbReference type="GO" id="GO:1990904">
    <property type="term" value="C:ribonucleoprotein complex"/>
    <property type="evidence" value="ECO:0007669"/>
    <property type="project" value="UniProtKB-KW"/>
</dbReference>
<dbReference type="NCBIfam" id="TIGR00158">
    <property type="entry name" value="L9"/>
    <property type="match status" value="1"/>
</dbReference>